<evidence type="ECO:0000313" key="3">
    <source>
        <dbReference type="Proteomes" id="UP000289340"/>
    </source>
</evidence>
<dbReference type="Proteomes" id="UP000289340">
    <property type="component" value="Chromosome 5"/>
</dbReference>
<reference evidence="2 3" key="1">
    <citation type="submission" date="2018-09" db="EMBL/GenBank/DDBJ databases">
        <title>A high-quality reference genome of wild soybean provides a powerful tool to mine soybean genomes.</title>
        <authorList>
            <person name="Xie M."/>
            <person name="Chung C.Y.L."/>
            <person name="Li M.-W."/>
            <person name="Wong F.-L."/>
            <person name="Chan T.-F."/>
            <person name="Lam H.-M."/>
        </authorList>
    </citation>
    <scope>NUCLEOTIDE SEQUENCE [LARGE SCALE GENOMIC DNA]</scope>
    <source>
        <strain evidence="3">cv. W05</strain>
        <tissue evidence="2">Hypocotyl of etiolated seedlings</tissue>
    </source>
</reference>
<gene>
    <name evidence="2" type="ORF">D0Y65_011516</name>
</gene>
<feature type="signal peptide" evidence="1">
    <location>
        <begin position="1"/>
        <end position="21"/>
    </location>
</feature>
<proteinExistence type="predicted"/>
<sequence length="281" mass="31276">MSSIRFLWILMVSLKVSCVLSQPQKLSAYDVLMEYGFLVGLLPKGAIGYSLNRDNDKFVVYFQGACSFDIESYTLKYKSTITGVISKGRLYNLKGVIAKILLLWLNITKVSCQGNNIYFSIEITSVDFGVKNFLESPQCGCGFDCKPLPLNALFTKTQASILSWNRDEDKLQFSVGIAYADFAASSIYVELQHHNNVKFNVNFPVEKQVLWLGDFLVARFTHITLKREAWVTYSALIPIVAGVVIARGRYVNVASCSLCHSRSGVVLDRLGGGGLCDFVDL</sequence>
<feature type="chain" id="PRO_5019580889" evidence="1">
    <location>
        <begin position="22"/>
        <end position="281"/>
    </location>
</feature>
<dbReference type="InterPro" id="IPR036758">
    <property type="entry name" value="At5g01610-like"/>
</dbReference>
<dbReference type="InterPro" id="IPR007493">
    <property type="entry name" value="DUF538"/>
</dbReference>
<comment type="caution">
    <text evidence="2">The sequence shown here is derived from an EMBL/GenBank/DDBJ whole genome shotgun (WGS) entry which is preliminary data.</text>
</comment>
<dbReference type="PANTHER" id="PTHR31676">
    <property type="entry name" value="T31J12.3 PROTEIN-RELATED"/>
    <property type="match status" value="1"/>
</dbReference>
<dbReference type="Gene3D" id="2.30.240.10">
    <property type="entry name" value="At5g01610-like"/>
    <property type="match status" value="1"/>
</dbReference>
<name>A0A445KK83_GLYSO</name>
<dbReference type="Pfam" id="PF04398">
    <property type="entry name" value="DUF538"/>
    <property type="match status" value="1"/>
</dbReference>
<keyword evidence="3" id="KW-1185">Reference proteome</keyword>
<organism evidence="2 3">
    <name type="scientific">Glycine soja</name>
    <name type="common">Wild soybean</name>
    <dbReference type="NCBI Taxonomy" id="3848"/>
    <lineage>
        <taxon>Eukaryota</taxon>
        <taxon>Viridiplantae</taxon>
        <taxon>Streptophyta</taxon>
        <taxon>Embryophyta</taxon>
        <taxon>Tracheophyta</taxon>
        <taxon>Spermatophyta</taxon>
        <taxon>Magnoliopsida</taxon>
        <taxon>eudicotyledons</taxon>
        <taxon>Gunneridae</taxon>
        <taxon>Pentapetalae</taxon>
        <taxon>rosids</taxon>
        <taxon>fabids</taxon>
        <taxon>Fabales</taxon>
        <taxon>Fabaceae</taxon>
        <taxon>Papilionoideae</taxon>
        <taxon>50 kb inversion clade</taxon>
        <taxon>NPAAA clade</taxon>
        <taxon>indigoferoid/millettioid clade</taxon>
        <taxon>Phaseoleae</taxon>
        <taxon>Glycine</taxon>
        <taxon>Glycine subgen. Soja</taxon>
    </lineage>
</organism>
<protein>
    <submittedName>
        <fullName evidence="2">Uncharacterized protein</fullName>
    </submittedName>
</protein>
<keyword evidence="1" id="KW-0732">Signal</keyword>
<dbReference type="PANTHER" id="PTHR31676:SF114">
    <property type="entry name" value="DUF538 FAMILY PROTEIN"/>
    <property type="match status" value="1"/>
</dbReference>
<accession>A0A445KK83</accession>
<evidence type="ECO:0000313" key="2">
    <source>
        <dbReference type="EMBL" id="RZC11349.1"/>
    </source>
</evidence>
<dbReference type="AlphaFoldDB" id="A0A445KK83"/>
<dbReference type="EMBL" id="QZWG01000005">
    <property type="protein sequence ID" value="RZC11349.1"/>
    <property type="molecule type" value="Genomic_DNA"/>
</dbReference>
<evidence type="ECO:0000256" key="1">
    <source>
        <dbReference type="SAM" id="SignalP"/>
    </source>
</evidence>
<dbReference type="SUPFAM" id="SSF141562">
    <property type="entry name" value="At5g01610-like"/>
    <property type="match status" value="1"/>
</dbReference>